<evidence type="ECO:0000256" key="4">
    <source>
        <dbReference type="HAMAP-Rule" id="MF_03002"/>
    </source>
</evidence>
<dbReference type="GO" id="GO:0016282">
    <property type="term" value="C:eukaryotic 43S preinitiation complex"/>
    <property type="evidence" value="ECO:0007669"/>
    <property type="project" value="UniProtKB-UniRule"/>
</dbReference>
<keyword evidence="1 4" id="KW-0963">Cytoplasm</keyword>
<comment type="subunit">
    <text evidence="4">Component of the eukaryotic translation initiation factor 3 (eIF-3) complex.</text>
</comment>
<comment type="function">
    <text evidence="4">Component of the eukaryotic translation initiation factor 3 (eIF-3) complex, which is involved in protein synthesis of a specialized repertoire of mRNAs and, together with other initiation factors, stimulates binding of mRNA and methionyl-tRNAi to the 40S ribosome. The eIF-3 complex specifically targets and initiates translation of a subset of mRNAs involved in cell proliferation.</text>
</comment>
<keyword evidence="3 4" id="KW-0648">Protein biosynthesis</keyword>
<dbReference type="GO" id="GO:0001732">
    <property type="term" value="P:formation of cytoplasmic translation initiation complex"/>
    <property type="evidence" value="ECO:0007669"/>
    <property type="project" value="UniProtKB-UniRule"/>
</dbReference>
<dbReference type="Pfam" id="PF05470">
    <property type="entry name" value="eIF-3c_N"/>
    <property type="match status" value="1"/>
</dbReference>
<dbReference type="PANTHER" id="PTHR13937:SF0">
    <property type="entry name" value="EUKARYOTIC TRANSLATION INITIATION FACTOR 3 SUBUNIT C-RELATED"/>
    <property type="match status" value="1"/>
</dbReference>
<dbReference type="GO" id="GO:0033290">
    <property type="term" value="C:eukaryotic 48S preinitiation complex"/>
    <property type="evidence" value="ECO:0007669"/>
    <property type="project" value="UniProtKB-UniRule"/>
</dbReference>
<protein>
    <recommendedName>
        <fullName evidence="4">Eukaryotic translation initiation factor 3 subunit C</fullName>
        <shortName evidence="4">eIF3c</shortName>
    </recommendedName>
    <alternativeName>
        <fullName evidence="4">Eukaryotic translation initiation factor 3 subunit 8</fullName>
    </alternativeName>
</protein>
<dbReference type="VEuPathDB" id="FungiDB:H257_05910"/>
<dbReference type="GO" id="GO:0003743">
    <property type="term" value="F:translation initiation factor activity"/>
    <property type="evidence" value="ECO:0007669"/>
    <property type="project" value="UniProtKB-UniRule"/>
</dbReference>
<evidence type="ECO:0000313" key="7">
    <source>
        <dbReference type="EMBL" id="RHY89720.1"/>
    </source>
</evidence>
<keyword evidence="2 4" id="KW-0396">Initiation factor</keyword>
<evidence type="ECO:0000256" key="2">
    <source>
        <dbReference type="ARBA" id="ARBA00022540"/>
    </source>
</evidence>
<comment type="subcellular location">
    <subcellularLocation>
        <location evidence="4">Cytoplasm</location>
    </subcellularLocation>
</comment>
<comment type="similarity">
    <text evidence="4">Belongs to the eIF-3 subunit C family.</text>
</comment>
<dbReference type="InterPro" id="IPR000717">
    <property type="entry name" value="PCI_dom"/>
</dbReference>
<dbReference type="GO" id="GO:0031369">
    <property type="term" value="F:translation initiation factor binding"/>
    <property type="evidence" value="ECO:0007669"/>
    <property type="project" value="InterPro"/>
</dbReference>
<evidence type="ECO:0000259" key="6">
    <source>
        <dbReference type="PROSITE" id="PS50250"/>
    </source>
</evidence>
<dbReference type="GO" id="GO:0005852">
    <property type="term" value="C:eukaryotic translation initiation factor 3 complex"/>
    <property type="evidence" value="ECO:0007669"/>
    <property type="project" value="UniProtKB-UniRule"/>
</dbReference>
<feature type="compositionally biased region" description="Basic and acidic residues" evidence="5">
    <location>
        <begin position="933"/>
        <end position="959"/>
    </location>
</feature>
<evidence type="ECO:0000256" key="5">
    <source>
        <dbReference type="SAM" id="MobiDB-lite"/>
    </source>
</evidence>
<comment type="caution">
    <text evidence="7">The sequence shown here is derived from an EMBL/GenBank/DDBJ whole genome shotgun (WGS) entry which is preliminary data.</text>
</comment>
<dbReference type="InterPro" id="IPR008905">
    <property type="entry name" value="EIF3C_N_dom"/>
</dbReference>
<dbReference type="InterPro" id="IPR058999">
    <property type="entry name" value="EIF3CL_C"/>
</dbReference>
<dbReference type="Pfam" id="PF01399">
    <property type="entry name" value="PCI"/>
    <property type="match status" value="1"/>
</dbReference>
<evidence type="ECO:0000313" key="8">
    <source>
        <dbReference type="Proteomes" id="UP000285712"/>
    </source>
</evidence>
<dbReference type="SMART" id="SM00088">
    <property type="entry name" value="PINT"/>
    <property type="match status" value="1"/>
</dbReference>
<evidence type="ECO:0000256" key="1">
    <source>
        <dbReference type="ARBA" id="ARBA00022490"/>
    </source>
</evidence>
<dbReference type="Proteomes" id="UP000285712">
    <property type="component" value="Unassembled WGS sequence"/>
</dbReference>
<dbReference type="Pfam" id="PF26569">
    <property type="entry name" value="EIF3CL_C"/>
    <property type="match status" value="1"/>
</dbReference>
<dbReference type="SUPFAM" id="SSF46785">
    <property type="entry name" value="Winged helix' DNA-binding domain"/>
    <property type="match status" value="1"/>
</dbReference>
<feature type="region of interest" description="Disordered" evidence="5">
    <location>
        <begin position="184"/>
        <end position="269"/>
    </location>
</feature>
<dbReference type="PROSITE" id="PS50250">
    <property type="entry name" value="PCI"/>
    <property type="match status" value="1"/>
</dbReference>
<organism evidence="7 8">
    <name type="scientific">Aphanomyces astaci</name>
    <name type="common">Crayfish plague agent</name>
    <dbReference type="NCBI Taxonomy" id="112090"/>
    <lineage>
        <taxon>Eukaryota</taxon>
        <taxon>Sar</taxon>
        <taxon>Stramenopiles</taxon>
        <taxon>Oomycota</taxon>
        <taxon>Saprolegniomycetes</taxon>
        <taxon>Saprolegniales</taxon>
        <taxon>Verrucalvaceae</taxon>
        <taxon>Aphanomyces</taxon>
    </lineage>
</organism>
<reference evidence="7 8" key="1">
    <citation type="submission" date="2018-08" db="EMBL/GenBank/DDBJ databases">
        <title>Aphanomyces genome sequencing and annotation.</title>
        <authorList>
            <person name="Minardi D."/>
            <person name="Oidtmann B."/>
            <person name="Van Der Giezen M."/>
            <person name="Studholme D.J."/>
        </authorList>
    </citation>
    <scope>NUCLEOTIDE SEQUENCE [LARGE SCALE GENOMIC DNA]</scope>
    <source>
        <strain evidence="7 8">Sv</strain>
    </source>
</reference>
<feature type="region of interest" description="Disordered" evidence="5">
    <location>
        <begin position="933"/>
        <end position="1005"/>
    </location>
</feature>
<feature type="region of interest" description="Disordered" evidence="5">
    <location>
        <begin position="431"/>
        <end position="454"/>
    </location>
</feature>
<proteinExistence type="inferred from homology"/>
<dbReference type="AlphaFoldDB" id="A0A3R7AV87"/>
<feature type="compositionally biased region" description="Acidic residues" evidence="5">
    <location>
        <begin position="439"/>
        <end position="450"/>
    </location>
</feature>
<feature type="compositionally biased region" description="Acidic residues" evidence="5">
    <location>
        <begin position="236"/>
        <end position="253"/>
    </location>
</feature>
<dbReference type="InterPro" id="IPR036390">
    <property type="entry name" value="WH_DNA-bd_sf"/>
</dbReference>
<feature type="domain" description="PCI" evidence="6">
    <location>
        <begin position="729"/>
        <end position="904"/>
    </location>
</feature>
<dbReference type="EMBL" id="QUTG01003921">
    <property type="protein sequence ID" value="RHY89720.1"/>
    <property type="molecule type" value="Genomic_DNA"/>
</dbReference>
<dbReference type="GO" id="GO:0003723">
    <property type="term" value="F:RNA binding"/>
    <property type="evidence" value="ECO:0007669"/>
    <property type="project" value="InterPro"/>
</dbReference>
<gene>
    <name evidence="7" type="ORF">DYB35_004741</name>
</gene>
<evidence type="ECO:0000256" key="3">
    <source>
        <dbReference type="ARBA" id="ARBA00022917"/>
    </source>
</evidence>
<dbReference type="InterPro" id="IPR027516">
    <property type="entry name" value="EIF3C"/>
</dbReference>
<dbReference type="PANTHER" id="PTHR13937">
    <property type="entry name" value="EUKARYOTIC TRANSLATION INITATION FACTOR 3, SUBUNIT 8 EIF3S8 -RELATED"/>
    <property type="match status" value="1"/>
</dbReference>
<feature type="compositionally biased region" description="Low complexity" evidence="5">
    <location>
        <begin position="960"/>
        <end position="974"/>
    </location>
</feature>
<sequence>MFIKTRFCLVQLSCEFVVYHNSFTLKMASRFWGGSSSESGSDSESAGSEVEDVKIQANRWDVDSESESDDDVRVVVSAKDKALQALQLAVDAINRFLKIHDWSKIQGEFDAMAKQMDNAKAKQAIAQHGLPKYYIRCMAQLEDEIVDKFKNKSDKKLSKENSKALIRMKGKIKKHNESIAKELEAYRKDPSAFESEEEESDDSDDDEESDDNDEDEDSDDDEDDEVWHFGMRNSSNDDEEDEEDESESDEFAGSDDSSSDSSSDDDDKAFGELKGRARWLKKVPTANESAKKLRVKPTRGPKEIKEREVRKTVVEEDLKLGKKGFDNKIKEVIALRGKRGTDLGEQLSTLRKLVNYARRLGPAREVVATMHMVGTQMFDTSSKIDKVLSTRLWKLVHSDLVNILDILDRNPGFKLAPLTSEDQADLIRAGATKSKDAADADDDDDGDDVPGQDHLPVAGSKGVIKVSGDLSAFVERLADEYTKSLQQLDPHTSDYIGRLYDEALLSGLAKRVQDYFKRQQDHVRGAAVALIQAELMYYKHDSIANALHASNAKRAIYGDPALLHPACESSSAVAVESFDPSVVHPASVLGQPRVDVEHVDVEKELSELCLYVYKYADDRSKTRAMLAHIYHHALHDRFHEARDLLLMSHLQDTILHTDIATQILFNRMMAQLGLCAFRLGLTWEAHACLSEICTGSKTKELLAQGMASFRHQERNADEERLEKRRQVPYHMHINLELLEVAHLTSAMLLEVPNMVLSRTQDRRRVISKAFRKLLEFHDRLVFAGPPENTRDHIVAAAKYLSQGQWQASVALICGLPVWDLLPGTGTSDKVKALVQHKIQVESLRSYLMAFSEEYDSLDLAQLCAMFELDSKTVHSVVSKMMINEELQGAWDQGSQTIVLHKVERTRLQQLALQYSDKIGTIVENNERMMDLRSAHTNNPKDPHHDSSYQRRNDSRKYDNNSKNQLNNSNATNSNVRGTQSSRKNPPGNQGGNNATKANNYAGKRW</sequence>
<feature type="compositionally biased region" description="Polar residues" evidence="5">
    <location>
        <begin position="975"/>
        <end position="998"/>
    </location>
</feature>
<name>A0A3R7AV87_APHAT</name>
<accession>A0A3R7AV87</accession>
<dbReference type="HAMAP" id="MF_03002">
    <property type="entry name" value="eIF3c"/>
    <property type="match status" value="1"/>
</dbReference>
<feature type="compositionally biased region" description="Acidic residues" evidence="5">
    <location>
        <begin position="194"/>
        <end position="225"/>
    </location>
</feature>